<comment type="caution">
    <text evidence="1">The sequence shown here is derived from an EMBL/GenBank/DDBJ whole genome shotgun (WGS) entry which is preliminary data.</text>
</comment>
<accession>A0AAE0KPM4</accession>
<dbReference type="EMBL" id="LGRX02021914">
    <property type="protein sequence ID" value="KAK3256171.1"/>
    <property type="molecule type" value="Genomic_DNA"/>
</dbReference>
<sequence length="300" mass="33719">MFNTTFKDRNSLSARRAYSVLQRLARLPPAVRAAKTAPQRQLSSHLGTWSKYTPSSQRQGDVVKIDVLLRFTRHQVQMLALGCQGSPHNFPQRRWLVFEHVGCAGSMRRIAIHGALHPSPCAYEFEIHDCSRLPGPYAAEDRMHVIRSFSVARSVLGQVLEVETSSLTEADLTASLTSIVNTAIDANSARVAALEAVTVLRREDIEDPTRFPDVGELQGLQALGARLYDLRHYSQRRDQAASCRVRGENNVFMEVRSALNLEYQQLIAALLEESNDSSLFGRSDPLSQYRQVLVEKFQLR</sequence>
<keyword evidence="2" id="KW-1185">Reference proteome</keyword>
<evidence type="ECO:0000313" key="2">
    <source>
        <dbReference type="Proteomes" id="UP001190700"/>
    </source>
</evidence>
<name>A0AAE0KPM4_9CHLO</name>
<proteinExistence type="predicted"/>
<dbReference type="AlphaFoldDB" id="A0AAE0KPM4"/>
<reference evidence="1 2" key="1">
    <citation type="journal article" date="2015" name="Genome Biol. Evol.">
        <title>Comparative Genomics of a Bacterivorous Green Alga Reveals Evolutionary Causalities and Consequences of Phago-Mixotrophic Mode of Nutrition.</title>
        <authorList>
            <person name="Burns J.A."/>
            <person name="Paasch A."/>
            <person name="Narechania A."/>
            <person name="Kim E."/>
        </authorList>
    </citation>
    <scope>NUCLEOTIDE SEQUENCE [LARGE SCALE GENOMIC DNA]</scope>
    <source>
        <strain evidence="1 2">PLY_AMNH</strain>
    </source>
</reference>
<dbReference type="Proteomes" id="UP001190700">
    <property type="component" value="Unassembled WGS sequence"/>
</dbReference>
<protein>
    <submittedName>
        <fullName evidence="1">Uncharacterized protein</fullName>
    </submittedName>
</protein>
<organism evidence="1 2">
    <name type="scientific">Cymbomonas tetramitiformis</name>
    <dbReference type="NCBI Taxonomy" id="36881"/>
    <lineage>
        <taxon>Eukaryota</taxon>
        <taxon>Viridiplantae</taxon>
        <taxon>Chlorophyta</taxon>
        <taxon>Pyramimonadophyceae</taxon>
        <taxon>Pyramimonadales</taxon>
        <taxon>Pyramimonadaceae</taxon>
        <taxon>Cymbomonas</taxon>
    </lineage>
</organism>
<gene>
    <name evidence="1" type="ORF">CYMTET_34681</name>
</gene>
<evidence type="ECO:0000313" key="1">
    <source>
        <dbReference type="EMBL" id="KAK3256171.1"/>
    </source>
</evidence>